<reference evidence="2 3" key="1">
    <citation type="submission" date="2020-01" db="EMBL/GenBank/DDBJ databases">
        <authorList>
            <person name="Kim M.K."/>
        </authorList>
    </citation>
    <scope>NUCLEOTIDE SEQUENCE [LARGE SCALE GENOMIC DNA]</scope>
    <source>
        <strain evidence="2 3">172606-1</strain>
    </source>
</reference>
<accession>A0A6C0GT15</accession>
<evidence type="ECO:0000313" key="2">
    <source>
        <dbReference type="EMBL" id="QHT71037.1"/>
    </source>
</evidence>
<feature type="transmembrane region" description="Helical" evidence="1">
    <location>
        <begin position="373"/>
        <end position="393"/>
    </location>
</feature>
<feature type="transmembrane region" description="Helical" evidence="1">
    <location>
        <begin position="337"/>
        <end position="358"/>
    </location>
</feature>
<dbReference type="PROSITE" id="PS51257">
    <property type="entry name" value="PROKAR_LIPOPROTEIN"/>
    <property type="match status" value="1"/>
</dbReference>
<protein>
    <recommendedName>
        <fullName evidence="4">Glycosyltransferase RgtA/B/C/D-like domain-containing protein</fullName>
    </recommendedName>
</protein>
<feature type="transmembrane region" description="Helical" evidence="1">
    <location>
        <begin position="173"/>
        <end position="204"/>
    </location>
</feature>
<keyword evidence="1" id="KW-0472">Membrane</keyword>
<keyword evidence="1" id="KW-0812">Transmembrane</keyword>
<feature type="transmembrane region" description="Helical" evidence="1">
    <location>
        <begin position="216"/>
        <end position="236"/>
    </location>
</feature>
<evidence type="ECO:0000313" key="3">
    <source>
        <dbReference type="Proteomes" id="UP000480178"/>
    </source>
</evidence>
<dbReference type="EMBL" id="CP048222">
    <property type="protein sequence ID" value="QHT71037.1"/>
    <property type="molecule type" value="Genomic_DNA"/>
</dbReference>
<keyword evidence="1" id="KW-1133">Transmembrane helix</keyword>
<name>A0A6C0GT15_9BACT</name>
<gene>
    <name evidence="2" type="ORF">GXP67_32490</name>
</gene>
<dbReference type="KEGG" id="rhoz:GXP67_32490"/>
<keyword evidence="3" id="KW-1185">Reference proteome</keyword>
<feature type="transmembrane region" description="Helical" evidence="1">
    <location>
        <begin position="306"/>
        <end position="325"/>
    </location>
</feature>
<dbReference type="AlphaFoldDB" id="A0A6C0GT15"/>
<sequence>MKTSQTTKERTQSRINLEHLFPLLGTISLLSSCVILSSKKYFWNDELYSYYLLADTSFSHMLGAFHDKINNTPIIYFAAGWCWDAVFGSSELSLRLFSSAGMCIALFITWHTLRYNYNFLSAAIGTLGVFCTSQLILDQNAEARMYGLFLALFAWAFYHYESALKNPISIKKYRFLGFLIHALIIHTHLFGLFYSGAIVIAFIVRDTYFRDHTPKNYVPILLSWCTFLLYLPSFLIQSDAGKPRTWIPEPTLYELTKYVSLSSSDFVHIGIFLSLVLIAGLQFLVSSSHPAFSEKSISTHENTSKISSLILGYILLFIPLFIWLFSKIIRPLYLEKYMIGSTIGWTIIIAYTCSTLLTDPNQVLKNSYATRRFITYGVGILLPGMLLLVLLINPVRFAYTFPKDTLPGSIDSSFGYEDLPVVEQTSHQFMRKIHYSPQKNRYYFILDWQAPIDEKSGQFSPQEYKHLDAFKRNYPKIFENNIMSSQDFLAKYERFLVMDYAAYTRKCPLKAKGIHNWQDIHCPQWVEMRLLNNASYKVTHLGVSSEEAVLLVEKQK</sequence>
<feature type="transmembrane region" description="Helical" evidence="1">
    <location>
        <begin position="20"/>
        <end position="38"/>
    </location>
</feature>
<proteinExistence type="predicted"/>
<evidence type="ECO:0000256" key="1">
    <source>
        <dbReference type="SAM" id="Phobius"/>
    </source>
</evidence>
<organism evidence="2 3">
    <name type="scientific">Rhodocytophaga rosea</name>
    <dbReference type="NCBI Taxonomy" id="2704465"/>
    <lineage>
        <taxon>Bacteria</taxon>
        <taxon>Pseudomonadati</taxon>
        <taxon>Bacteroidota</taxon>
        <taxon>Cytophagia</taxon>
        <taxon>Cytophagales</taxon>
        <taxon>Rhodocytophagaceae</taxon>
        <taxon>Rhodocytophaga</taxon>
    </lineage>
</organism>
<feature type="transmembrane region" description="Helical" evidence="1">
    <location>
        <begin position="117"/>
        <end position="137"/>
    </location>
</feature>
<feature type="transmembrane region" description="Helical" evidence="1">
    <location>
        <begin position="266"/>
        <end position="286"/>
    </location>
</feature>
<feature type="transmembrane region" description="Helical" evidence="1">
    <location>
        <begin position="92"/>
        <end position="110"/>
    </location>
</feature>
<evidence type="ECO:0008006" key="4">
    <source>
        <dbReference type="Google" id="ProtNLM"/>
    </source>
</evidence>
<dbReference type="RefSeq" id="WP_162446980.1">
    <property type="nucleotide sequence ID" value="NZ_CP048222.1"/>
</dbReference>
<dbReference type="Proteomes" id="UP000480178">
    <property type="component" value="Chromosome"/>
</dbReference>